<comment type="caution">
    <text evidence="1">The sequence shown here is derived from an EMBL/GenBank/DDBJ whole genome shotgun (WGS) entry which is preliminary data.</text>
</comment>
<proteinExistence type="predicted"/>
<evidence type="ECO:0000313" key="1">
    <source>
        <dbReference type="EMBL" id="KAA8571987.1"/>
    </source>
</evidence>
<reference evidence="1 2" key="1">
    <citation type="submission" date="2019-06" db="EMBL/GenBank/DDBJ databases">
        <title>Genome Sequence of the Brown Rot Fungal Pathogen Monilinia fructicola.</title>
        <authorList>
            <person name="De Miccolis Angelini R.M."/>
            <person name="Landi L."/>
            <person name="Abate D."/>
            <person name="Pollastro S."/>
            <person name="Romanazzi G."/>
            <person name="Faretra F."/>
        </authorList>
    </citation>
    <scope>NUCLEOTIDE SEQUENCE [LARGE SCALE GENOMIC DNA]</scope>
    <source>
        <strain evidence="1 2">Mfrc123</strain>
    </source>
</reference>
<evidence type="ECO:0000313" key="2">
    <source>
        <dbReference type="Proteomes" id="UP000322873"/>
    </source>
</evidence>
<gene>
    <name evidence="1" type="ORF">EYC84_001926</name>
</gene>
<protein>
    <submittedName>
        <fullName evidence="1">Uncharacterized protein</fullName>
    </submittedName>
</protein>
<sequence>MPLCISDRGTMMEPGCKIKRHLNSHLWLDKPVMLRSIYPSTTCLLLTLPFLHNGSHLRLTMPSSSHSCLYLPRAFISGHMHVDLSNVIELGPHETFPTNQKRAVQGCRDASVPSASNLLL</sequence>
<accession>A0A5M9JTH6</accession>
<keyword evidence="2" id="KW-1185">Reference proteome</keyword>
<organism evidence="1 2">
    <name type="scientific">Monilinia fructicola</name>
    <name type="common">Brown rot fungus</name>
    <name type="synonym">Ciboria fructicola</name>
    <dbReference type="NCBI Taxonomy" id="38448"/>
    <lineage>
        <taxon>Eukaryota</taxon>
        <taxon>Fungi</taxon>
        <taxon>Dikarya</taxon>
        <taxon>Ascomycota</taxon>
        <taxon>Pezizomycotina</taxon>
        <taxon>Leotiomycetes</taxon>
        <taxon>Helotiales</taxon>
        <taxon>Sclerotiniaceae</taxon>
        <taxon>Monilinia</taxon>
    </lineage>
</organism>
<dbReference type="AlphaFoldDB" id="A0A5M9JTH6"/>
<name>A0A5M9JTH6_MONFR</name>
<dbReference type="EMBL" id="VICG01000005">
    <property type="protein sequence ID" value="KAA8571987.1"/>
    <property type="molecule type" value="Genomic_DNA"/>
</dbReference>
<dbReference type="Proteomes" id="UP000322873">
    <property type="component" value="Unassembled WGS sequence"/>
</dbReference>